<reference evidence="1 2" key="1">
    <citation type="submission" date="2023-02" db="EMBL/GenBank/DDBJ databases">
        <title>Genome sequence of Sphingomonas naphthae.</title>
        <authorList>
            <person name="Kim S."/>
            <person name="Heo J."/>
            <person name="Kwon S.-W."/>
        </authorList>
    </citation>
    <scope>NUCLEOTIDE SEQUENCE [LARGE SCALE GENOMIC DNA]</scope>
    <source>
        <strain evidence="1 2">KACC 18716</strain>
    </source>
</reference>
<sequence>MADPTWIAVKLAYLSAAYAERAFDSAHINVCGFRDLPIGPERSALVEAVPGGVWGESQRLQDVRTDAEDRLMAIPSPDAAAFAFKFLVARAQGRGADGWDAMLEAEARGLAPAYPAAEYSGS</sequence>
<protein>
    <submittedName>
        <fullName evidence="1">Uncharacterized protein</fullName>
    </submittedName>
</protein>
<name>A0ABY7TPI6_9SPHN</name>
<evidence type="ECO:0000313" key="2">
    <source>
        <dbReference type="Proteomes" id="UP001220395"/>
    </source>
</evidence>
<gene>
    <name evidence="1" type="ORF">PQ455_07295</name>
</gene>
<dbReference type="EMBL" id="CP117411">
    <property type="protein sequence ID" value="WCT75013.1"/>
    <property type="molecule type" value="Genomic_DNA"/>
</dbReference>
<dbReference type="Proteomes" id="UP001220395">
    <property type="component" value="Chromosome"/>
</dbReference>
<organism evidence="1 2">
    <name type="scientific">Sphingomonas naphthae</name>
    <dbReference type="NCBI Taxonomy" id="1813468"/>
    <lineage>
        <taxon>Bacteria</taxon>
        <taxon>Pseudomonadati</taxon>
        <taxon>Pseudomonadota</taxon>
        <taxon>Alphaproteobacteria</taxon>
        <taxon>Sphingomonadales</taxon>
        <taxon>Sphingomonadaceae</taxon>
        <taxon>Sphingomonas</taxon>
    </lineage>
</organism>
<proteinExistence type="predicted"/>
<dbReference type="RefSeq" id="WP_273690512.1">
    <property type="nucleotide sequence ID" value="NZ_CP117411.1"/>
</dbReference>
<evidence type="ECO:0000313" key="1">
    <source>
        <dbReference type="EMBL" id="WCT75013.1"/>
    </source>
</evidence>
<keyword evidence="2" id="KW-1185">Reference proteome</keyword>
<accession>A0ABY7TPI6</accession>